<dbReference type="Proteomes" id="UP001278500">
    <property type="component" value="Unassembled WGS sequence"/>
</dbReference>
<keyword evidence="10" id="KW-1185">Reference proteome</keyword>
<accession>A0AAE0MV10</accession>
<feature type="transmembrane region" description="Helical" evidence="7">
    <location>
        <begin position="206"/>
        <end position="227"/>
    </location>
</feature>
<comment type="subcellular location">
    <subcellularLocation>
        <location evidence="1">Membrane</location>
        <topology evidence="1">Multi-pass membrane protein</topology>
    </subcellularLocation>
</comment>
<dbReference type="InterPro" id="IPR049326">
    <property type="entry name" value="Rhodopsin_dom_fungi"/>
</dbReference>
<reference evidence="9" key="1">
    <citation type="journal article" date="2023" name="Mol. Phylogenet. Evol.">
        <title>Genome-scale phylogeny and comparative genomics of the fungal order Sordariales.</title>
        <authorList>
            <person name="Hensen N."/>
            <person name="Bonometti L."/>
            <person name="Westerberg I."/>
            <person name="Brannstrom I.O."/>
            <person name="Guillou S."/>
            <person name="Cros-Aarteil S."/>
            <person name="Calhoun S."/>
            <person name="Haridas S."/>
            <person name="Kuo A."/>
            <person name="Mondo S."/>
            <person name="Pangilinan J."/>
            <person name="Riley R."/>
            <person name="LaButti K."/>
            <person name="Andreopoulos B."/>
            <person name="Lipzen A."/>
            <person name="Chen C."/>
            <person name="Yan M."/>
            <person name="Daum C."/>
            <person name="Ng V."/>
            <person name="Clum A."/>
            <person name="Steindorff A."/>
            <person name="Ohm R.A."/>
            <person name="Martin F."/>
            <person name="Silar P."/>
            <person name="Natvig D.O."/>
            <person name="Lalanne C."/>
            <person name="Gautier V."/>
            <person name="Ament-Velasquez S.L."/>
            <person name="Kruys A."/>
            <person name="Hutchinson M.I."/>
            <person name="Powell A.J."/>
            <person name="Barry K."/>
            <person name="Miller A.N."/>
            <person name="Grigoriev I.V."/>
            <person name="Debuchy R."/>
            <person name="Gladieux P."/>
            <person name="Hiltunen Thoren M."/>
            <person name="Johannesson H."/>
        </authorList>
    </citation>
    <scope>NUCLEOTIDE SEQUENCE</scope>
    <source>
        <strain evidence="9">CBS 560.94</strain>
    </source>
</reference>
<feature type="transmembrane region" description="Helical" evidence="7">
    <location>
        <begin position="88"/>
        <end position="113"/>
    </location>
</feature>
<feature type="transmembrane region" description="Helical" evidence="7">
    <location>
        <begin position="48"/>
        <end position="68"/>
    </location>
</feature>
<evidence type="ECO:0000256" key="4">
    <source>
        <dbReference type="ARBA" id="ARBA00023136"/>
    </source>
</evidence>
<reference evidence="9" key="2">
    <citation type="submission" date="2023-06" db="EMBL/GenBank/DDBJ databases">
        <authorList>
            <consortium name="Lawrence Berkeley National Laboratory"/>
            <person name="Haridas S."/>
            <person name="Hensen N."/>
            <person name="Bonometti L."/>
            <person name="Westerberg I."/>
            <person name="Brannstrom I.O."/>
            <person name="Guillou S."/>
            <person name="Cros-Aarteil S."/>
            <person name="Calhoun S."/>
            <person name="Kuo A."/>
            <person name="Mondo S."/>
            <person name="Pangilinan J."/>
            <person name="Riley R."/>
            <person name="Labutti K."/>
            <person name="Andreopoulos B."/>
            <person name="Lipzen A."/>
            <person name="Chen C."/>
            <person name="Yanf M."/>
            <person name="Daum C."/>
            <person name="Ng V."/>
            <person name="Clum A."/>
            <person name="Steindorff A."/>
            <person name="Ohm R."/>
            <person name="Martin F."/>
            <person name="Silar P."/>
            <person name="Natvig D."/>
            <person name="Lalanne C."/>
            <person name="Gautier V."/>
            <person name="Ament-Velasquez S.L."/>
            <person name="Kruys A."/>
            <person name="Hutchinson M.I."/>
            <person name="Powell A.J."/>
            <person name="Barry K."/>
            <person name="Miller A.N."/>
            <person name="Grigoriev I.V."/>
            <person name="Debuchy R."/>
            <person name="Gladieux P."/>
            <person name="Thoren M.H."/>
            <person name="Johannesson H."/>
        </authorList>
    </citation>
    <scope>NUCLEOTIDE SEQUENCE</scope>
    <source>
        <strain evidence="9">CBS 560.94</strain>
    </source>
</reference>
<evidence type="ECO:0000259" key="8">
    <source>
        <dbReference type="Pfam" id="PF20684"/>
    </source>
</evidence>
<proteinExistence type="inferred from homology"/>
<comment type="caution">
    <text evidence="9">The sequence shown here is derived from an EMBL/GenBank/DDBJ whole genome shotgun (WGS) entry which is preliminary data.</text>
</comment>
<feature type="domain" description="Rhodopsin" evidence="8">
    <location>
        <begin position="32"/>
        <end position="270"/>
    </location>
</feature>
<evidence type="ECO:0000256" key="2">
    <source>
        <dbReference type="ARBA" id="ARBA00022692"/>
    </source>
</evidence>
<feature type="region of interest" description="Disordered" evidence="6">
    <location>
        <begin position="511"/>
        <end position="557"/>
    </location>
</feature>
<feature type="compositionally biased region" description="Polar residues" evidence="6">
    <location>
        <begin position="408"/>
        <end position="432"/>
    </location>
</feature>
<feature type="transmembrane region" description="Helical" evidence="7">
    <location>
        <begin position="125"/>
        <end position="147"/>
    </location>
</feature>
<dbReference type="PANTHER" id="PTHR33048:SF123">
    <property type="entry name" value="INTEGRAL MEMBRANE PROTEIN"/>
    <property type="match status" value="1"/>
</dbReference>
<sequence>MDQPSIEDVRRQHGLIITSAIMIAMAMLFVLLRCISRFILVRTPGPDDYFIIAAMTLTLGYLINLIILTHNGIGMPMSTLTLDNMVNFLKITLAIQAMYYANIFCIKVSILFTYIRFAVTRTFRYLCIGTIILHVVFLLVCIITTLLQCQPLHKMWDFTGAVEGTCINTTAFFYFTSGFNILTDLWILLLPISTLRGINRPTREKIALFLIFGVGTFAAVASIVRLHTIYTYTLADDPFHEGIKVNLWSVIELTIAISCASVSALKPIFSGRQRKLTRGARRGRGGGYSYGSYGTGTWSRVDNTGKGTVSGSGGSRSTGTWLTKKSKGSNGGLGTQSSEDGLHGEEEAELQTLGSHADSHADDQAAEKEREKELTPAHKEYRRWAHSSHTRLGSRDGQQPHHTRQHSRQQSTSLSSPNGQNLPTPDGSTADSASLPIQRPKPAAIAINQTRPLSPPPPPLSPSHMAHFGYQGPGQQQQYEAQVGNNQEPGRWVEVETAATRTVYTQGGEVRITPLHRPGGGGARGRKMERGMSVSESKGQPQGQGSVWSGQRQGQEGMGIWAGQEVRQEVNNEWPGMVKRASSSESLLVLQK</sequence>
<dbReference type="GeneID" id="87868707"/>
<keyword evidence="4 7" id="KW-0472">Membrane</keyword>
<dbReference type="Pfam" id="PF20684">
    <property type="entry name" value="Fung_rhodopsin"/>
    <property type="match status" value="1"/>
</dbReference>
<dbReference type="EMBL" id="JAUEPP010000002">
    <property type="protein sequence ID" value="KAK3350530.1"/>
    <property type="molecule type" value="Genomic_DNA"/>
</dbReference>
<feature type="compositionally biased region" description="Polar residues" evidence="6">
    <location>
        <begin position="534"/>
        <end position="554"/>
    </location>
</feature>
<feature type="transmembrane region" description="Helical" evidence="7">
    <location>
        <begin position="247"/>
        <end position="269"/>
    </location>
</feature>
<feature type="transmembrane region" description="Helical" evidence="7">
    <location>
        <begin position="172"/>
        <end position="194"/>
    </location>
</feature>
<feature type="compositionally biased region" description="Basic and acidic residues" evidence="6">
    <location>
        <begin position="357"/>
        <end position="383"/>
    </location>
</feature>
<keyword evidence="3 7" id="KW-1133">Transmembrane helix</keyword>
<evidence type="ECO:0000313" key="10">
    <source>
        <dbReference type="Proteomes" id="UP001278500"/>
    </source>
</evidence>
<dbReference type="AlphaFoldDB" id="A0AAE0MV10"/>
<evidence type="ECO:0000256" key="3">
    <source>
        <dbReference type="ARBA" id="ARBA00022989"/>
    </source>
</evidence>
<protein>
    <recommendedName>
        <fullName evidence="8">Rhodopsin domain-containing protein</fullName>
    </recommendedName>
</protein>
<dbReference type="PANTHER" id="PTHR33048">
    <property type="entry name" value="PTH11-LIKE INTEGRAL MEMBRANE PROTEIN (AFU_ORTHOLOGUE AFUA_5G11245)"/>
    <property type="match status" value="1"/>
</dbReference>
<evidence type="ECO:0000256" key="6">
    <source>
        <dbReference type="SAM" id="MobiDB-lite"/>
    </source>
</evidence>
<gene>
    <name evidence="9" type="ORF">B0H65DRAFT_90748</name>
</gene>
<evidence type="ECO:0000256" key="7">
    <source>
        <dbReference type="SAM" id="Phobius"/>
    </source>
</evidence>
<organism evidence="9 10">
    <name type="scientific">Neurospora tetraspora</name>
    <dbReference type="NCBI Taxonomy" id="94610"/>
    <lineage>
        <taxon>Eukaryota</taxon>
        <taxon>Fungi</taxon>
        <taxon>Dikarya</taxon>
        <taxon>Ascomycota</taxon>
        <taxon>Pezizomycotina</taxon>
        <taxon>Sordariomycetes</taxon>
        <taxon>Sordariomycetidae</taxon>
        <taxon>Sordariales</taxon>
        <taxon>Sordariaceae</taxon>
        <taxon>Neurospora</taxon>
    </lineage>
</organism>
<comment type="similarity">
    <text evidence="5">Belongs to the SAT4 family.</text>
</comment>
<dbReference type="RefSeq" id="XP_062683825.1">
    <property type="nucleotide sequence ID" value="XM_062831553.1"/>
</dbReference>
<name>A0AAE0MV10_9PEZI</name>
<evidence type="ECO:0000256" key="5">
    <source>
        <dbReference type="ARBA" id="ARBA00038359"/>
    </source>
</evidence>
<evidence type="ECO:0000256" key="1">
    <source>
        <dbReference type="ARBA" id="ARBA00004141"/>
    </source>
</evidence>
<feature type="region of interest" description="Disordered" evidence="6">
    <location>
        <begin position="301"/>
        <end position="435"/>
    </location>
</feature>
<evidence type="ECO:0000313" key="9">
    <source>
        <dbReference type="EMBL" id="KAK3350530.1"/>
    </source>
</evidence>
<dbReference type="InterPro" id="IPR052337">
    <property type="entry name" value="SAT4-like"/>
</dbReference>
<feature type="region of interest" description="Disordered" evidence="6">
    <location>
        <begin position="448"/>
        <end position="477"/>
    </location>
</feature>
<dbReference type="GO" id="GO:0016020">
    <property type="term" value="C:membrane"/>
    <property type="evidence" value="ECO:0007669"/>
    <property type="project" value="UniProtKB-SubCell"/>
</dbReference>
<feature type="transmembrane region" description="Helical" evidence="7">
    <location>
        <begin position="15"/>
        <end position="36"/>
    </location>
</feature>
<keyword evidence="2 7" id="KW-0812">Transmembrane</keyword>